<keyword evidence="2" id="KW-1185">Reference proteome</keyword>
<sequence>MHGSSAENLLSRREGEIFSPCGSEQGLGGRSGQVEDHEKASFVGCFAHWWT</sequence>
<name>A0A0K1ERM7_CHOCO</name>
<evidence type="ECO:0000313" key="2">
    <source>
        <dbReference type="Proteomes" id="UP000067626"/>
    </source>
</evidence>
<protein>
    <submittedName>
        <fullName evidence="1">Uncharacterized protein</fullName>
    </submittedName>
</protein>
<dbReference type="Proteomes" id="UP000067626">
    <property type="component" value="Chromosome"/>
</dbReference>
<dbReference type="KEGG" id="ccro:CMC5_075440"/>
<gene>
    <name evidence="1" type="ORF">CMC5_075440</name>
</gene>
<dbReference type="AlphaFoldDB" id="A0A0K1ERM7"/>
<organism evidence="1 2">
    <name type="scientific">Chondromyces crocatus</name>
    <dbReference type="NCBI Taxonomy" id="52"/>
    <lineage>
        <taxon>Bacteria</taxon>
        <taxon>Pseudomonadati</taxon>
        <taxon>Myxococcota</taxon>
        <taxon>Polyangia</taxon>
        <taxon>Polyangiales</taxon>
        <taxon>Polyangiaceae</taxon>
        <taxon>Chondromyces</taxon>
    </lineage>
</organism>
<accession>A0A0K1ERM7</accession>
<proteinExistence type="predicted"/>
<reference evidence="1 2" key="1">
    <citation type="submission" date="2015-07" db="EMBL/GenBank/DDBJ databases">
        <title>Genome analysis of myxobacterium Chondromyces crocatus Cm c5 reveals a high potential for natural compound synthesis and the genetic basis for the loss of fruiting body formation.</title>
        <authorList>
            <person name="Zaburannyi N."/>
            <person name="Bunk B."/>
            <person name="Maier J."/>
            <person name="Overmann J."/>
            <person name="Mueller R."/>
        </authorList>
    </citation>
    <scope>NUCLEOTIDE SEQUENCE [LARGE SCALE GENOMIC DNA]</scope>
    <source>
        <strain evidence="1 2">Cm c5</strain>
    </source>
</reference>
<dbReference type="EMBL" id="CP012159">
    <property type="protein sequence ID" value="AKT43312.1"/>
    <property type="molecule type" value="Genomic_DNA"/>
</dbReference>
<evidence type="ECO:0000313" key="1">
    <source>
        <dbReference type="EMBL" id="AKT43312.1"/>
    </source>
</evidence>
<dbReference type="STRING" id="52.CMC5_075440"/>